<dbReference type="InterPro" id="IPR043502">
    <property type="entry name" value="DNA/RNA_pol_sf"/>
</dbReference>
<dbReference type="Pfam" id="PF17917">
    <property type="entry name" value="RT_RNaseH"/>
    <property type="match status" value="1"/>
</dbReference>
<feature type="transmembrane region" description="Helical" evidence="9">
    <location>
        <begin position="7"/>
        <end position="29"/>
    </location>
</feature>
<dbReference type="PANTHER" id="PTHR37984">
    <property type="entry name" value="PROTEIN CBG26694"/>
    <property type="match status" value="1"/>
</dbReference>
<keyword evidence="3" id="KW-0548">Nucleotidyltransferase</keyword>
<dbReference type="InterPro" id="IPR043128">
    <property type="entry name" value="Rev_trsase/Diguanyl_cyclase"/>
</dbReference>
<feature type="compositionally biased region" description="Basic and acidic residues" evidence="8">
    <location>
        <begin position="74"/>
        <end position="101"/>
    </location>
</feature>
<feature type="compositionally biased region" description="Basic and acidic residues" evidence="8">
    <location>
        <begin position="1971"/>
        <end position="1980"/>
    </location>
</feature>
<evidence type="ECO:0000256" key="5">
    <source>
        <dbReference type="ARBA" id="ARBA00022759"/>
    </source>
</evidence>
<dbReference type="PROSITE" id="PS50878">
    <property type="entry name" value="RT_POL"/>
    <property type="match status" value="1"/>
</dbReference>
<dbReference type="Gene3D" id="1.10.340.70">
    <property type="match status" value="1"/>
</dbReference>
<feature type="region of interest" description="Disordered" evidence="8">
    <location>
        <begin position="1970"/>
        <end position="2024"/>
    </location>
</feature>
<dbReference type="GO" id="GO:0003964">
    <property type="term" value="F:RNA-directed DNA polymerase activity"/>
    <property type="evidence" value="ECO:0007669"/>
    <property type="project" value="UniProtKB-KW"/>
</dbReference>
<dbReference type="SUPFAM" id="SSF56672">
    <property type="entry name" value="DNA/RNA polymerases"/>
    <property type="match status" value="2"/>
</dbReference>
<feature type="region of interest" description="Disordered" evidence="8">
    <location>
        <begin position="67"/>
        <end position="131"/>
    </location>
</feature>
<feature type="compositionally biased region" description="Gly residues" evidence="8">
    <location>
        <begin position="546"/>
        <end position="555"/>
    </location>
</feature>
<keyword evidence="2" id="KW-0808">Transferase</keyword>
<feature type="compositionally biased region" description="Basic and acidic residues" evidence="8">
    <location>
        <begin position="1489"/>
        <end position="1503"/>
    </location>
</feature>
<feature type="compositionally biased region" description="Basic residues" evidence="8">
    <location>
        <begin position="2126"/>
        <end position="2135"/>
    </location>
</feature>
<dbReference type="Gene3D" id="3.10.10.10">
    <property type="entry name" value="HIV Type 1 Reverse Transcriptase, subunit A, domain 1"/>
    <property type="match status" value="1"/>
</dbReference>
<dbReference type="InterPro" id="IPR050951">
    <property type="entry name" value="Retrovirus_Pol_polyprotein"/>
</dbReference>
<dbReference type="Gene3D" id="3.30.70.270">
    <property type="match status" value="2"/>
</dbReference>
<proteinExistence type="predicted"/>
<dbReference type="GO" id="GO:0004519">
    <property type="term" value="F:endonuclease activity"/>
    <property type="evidence" value="ECO:0007669"/>
    <property type="project" value="UniProtKB-KW"/>
</dbReference>
<dbReference type="Proteomes" id="UP000265515">
    <property type="component" value="Unassembled WGS sequence"/>
</dbReference>
<feature type="compositionally biased region" description="Acidic residues" evidence="8">
    <location>
        <begin position="102"/>
        <end position="113"/>
    </location>
</feature>
<dbReference type="FunFam" id="3.30.70.270:FF:000020">
    <property type="entry name" value="Transposon Tf2-6 polyprotein-like Protein"/>
    <property type="match status" value="1"/>
</dbReference>
<keyword evidence="9" id="KW-0812">Transmembrane</keyword>
<evidence type="ECO:0000256" key="3">
    <source>
        <dbReference type="ARBA" id="ARBA00022695"/>
    </source>
</evidence>
<protein>
    <recommendedName>
        <fullName evidence="10">Reverse transcriptase domain-containing protein</fullName>
    </recommendedName>
</protein>
<dbReference type="FunFam" id="3.10.10.10:FF:000007">
    <property type="entry name" value="Retrovirus-related Pol polyprotein from transposon 17.6-like Protein"/>
    <property type="match status" value="1"/>
</dbReference>
<evidence type="ECO:0000256" key="2">
    <source>
        <dbReference type="ARBA" id="ARBA00022679"/>
    </source>
</evidence>
<dbReference type="InterPro" id="IPR000477">
    <property type="entry name" value="RT_dom"/>
</dbReference>
<feature type="compositionally biased region" description="Polar residues" evidence="8">
    <location>
        <begin position="118"/>
        <end position="127"/>
    </location>
</feature>
<keyword evidence="4" id="KW-0540">Nuclease</keyword>
<feature type="compositionally biased region" description="Basic and acidic residues" evidence="8">
    <location>
        <begin position="1639"/>
        <end position="1648"/>
    </location>
</feature>
<reference evidence="11 12" key="1">
    <citation type="journal article" date="2018" name="Cell">
        <title>The Chara Genome: Secondary Complexity and Implications for Plant Terrestrialization.</title>
        <authorList>
            <person name="Nishiyama T."/>
            <person name="Sakayama H."/>
            <person name="Vries J.D."/>
            <person name="Buschmann H."/>
            <person name="Saint-Marcoux D."/>
            <person name="Ullrich K.K."/>
            <person name="Haas F.B."/>
            <person name="Vanderstraeten L."/>
            <person name="Becker D."/>
            <person name="Lang D."/>
            <person name="Vosolsobe S."/>
            <person name="Rombauts S."/>
            <person name="Wilhelmsson P.K.I."/>
            <person name="Janitza P."/>
            <person name="Kern R."/>
            <person name="Heyl A."/>
            <person name="Rumpler F."/>
            <person name="Villalobos L.I.A.C."/>
            <person name="Clay J.M."/>
            <person name="Skokan R."/>
            <person name="Toyoda A."/>
            <person name="Suzuki Y."/>
            <person name="Kagoshima H."/>
            <person name="Schijlen E."/>
            <person name="Tajeshwar N."/>
            <person name="Catarino B."/>
            <person name="Hetherington A.J."/>
            <person name="Saltykova A."/>
            <person name="Bonnot C."/>
            <person name="Breuninger H."/>
            <person name="Symeonidi A."/>
            <person name="Radhakrishnan G.V."/>
            <person name="Van Nieuwerburgh F."/>
            <person name="Deforce D."/>
            <person name="Chang C."/>
            <person name="Karol K.G."/>
            <person name="Hedrich R."/>
            <person name="Ulvskov P."/>
            <person name="Glockner G."/>
            <person name="Delwiche C.F."/>
            <person name="Petrasek J."/>
            <person name="Van de Peer Y."/>
            <person name="Friml J."/>
            <person name="Beilby M."/>
            <person name="Dolan L."/>
            <person name="Kohara Y."/>
            <person name="Sugano S."/>
            <person name="Fujiyama A."/>
            <person name="Delaux P.-M."/>
            <person name="Quint M."/>
            <person name="TheiBen G."/>
            <person name="Hagemann M."/>
            <person name="Harholt J."/>
            <person name="Dunand C."/>
            <person name="Zachgo S."/>
            <person name="Langdale J."/>
            <person name="Maumus F."/>
            <person name="Straeten D.V.D."/>
            <person name="Gould S.B."/>
            <person name="Rensing S.A."/>
        </authorList>
    </citation>
    <scope>NUCLEOTIDE SEQUENCE [LARGE SCALE GENOMIC DNA]</scope>
    <source>
        <strain evidence="11 12">S276</strain>
    </source>
</reference>
<evidence type="ECO:0000256" key="7">
    <source>
        <dbReference type="ARBA" id="ARBA00022918"/>
    </source>
</evidence>
<evidence type="ECO:0000313" key="12">
    <source>
        <dbReference type="Proteomes" id="UP000265515"/>
    </source>
</evidence>
<dbReference type="CDD" id="cd09274">
    <property type="entry name" value="RNase_HI_RT_Ty3"/>
    <property type="match status" value="1"/>
</dbReference>
<keyword evidence="9" id="KW-0472">Membrane</keyword>
<keyword evidence="9" id="KW-1133">Transmembrane helix</keyword>
<feature type="compositionally biased region" description="Gly residues" evidence="8">
    <location>
        <begin position="524"/>
        <end position="537"/>
    </location>
</feature>
<keyword evidence="1" id="KW-0645">Protease</keyword>
<evidence type="ECO:0000256" key="6">
    <source>
        <dbReference type="ARBA" id="ARBA00022801"/>
    </source>
</evidence>
<evidence type="ECO:0000256" key="8">
    <source>
        <dbReference type="SAM" id="MobiDB-lite"/>
    </source>
</evidence>
<dbReference type="Pfam" id="PF17921">
    <property type="entry name" value="Integrase_H2C2"/>
    <property type="match status" value="1"/>
</dbReference>
<feature type="domain" description="Reverse transcriptase" evidence="10">
    <location>
        <begin position="739"/>
        <end position="918"/>
    </location>
</feature>
<feature type="region of interest" description="Disordered" evidence="8">
    <location>
        <begin position="1639"/>
        <end position="1660"/>
    </location>
</feature>
<dbReference type="GO" id="GO:0006508">
    <property type="term" value="P:proteolysis"/>
    <property type="evidence" value="ECO:0007669"/>
    <property type="project" value="UniProtKB-KW"/>
</dbReference>
<evidence type="ECO:0000256" key="4">
    <source>
        <dbReference type="ARBA" id="ARBA00022722"/>
    </source>
</evidence>
<gene>
    <name evidence="11" type="ORF">CBR_g66678</name>
</gene>
<evidence type="ECO:0000313" key="11">
    <source>
        <dbReference type="EMBL" id="GBG59871.1"/>
    </source>
</evidence>
<comment type="caution">
    <text evidence="11">The sequence shown here is derived from an EMBL/GenBank/DDBJ whole genome shotgun (WGS) entry which is preliminary data.</text>
</comment>
<organism evidence="11 12">
    <name type="scientific">Chara braunii</name>
    <name type="common">Braun's stonewort</name>
    <dbReference type="NCBI Taxonomy" id="69332"/>
    <lineage>
        <taxon>Eukaryota</taxon>
        <taxon>Viridiplantae</taxon>
        <taxon>Streptophyta</taxon>
        <taxon>Charophyceae</taxon>
        <taxon>Charales</taxon>
        <taxon>Characeae</taxon>
        <taxon>Chara</taxon>
    </lineage>
</organism>
<keyword evidence="7" id="KW-0695">RNA-directed DNA polymerase</keyword>
<dbReference type="CDD" id="cd01647">
    <property type="entry name" value="RT_LTR"/>
    <property type="match status" value="1"/>
</dbReference>
<feature type="compositionally biased region" description="Acidic residues" evidence="8">
    <location>
        <begin position="2091"/>
        <end position="2119"/>
    </location>
</feature>
<feature type="region of interest" description="Disordered" evidence="8">
    <location>
        <begin position="2062"/>
        <end position="2158"/>
    </location>
</feature>
<dbReference type="Pfam" id="PF00078">
    <property type="entry name" value="RVT_1"/>
    <property type="match status" value="1"/>
</dbReference>
<evidence type="ECO:0000256" key="9">
    <source>
        <dbReference type="SAM" id="Phobius"/>
    </source>
</evidence>
<dbReference type="InterPro" id="IPR041588">
    <property type="entry name" value="Integrase_H2C2"/>
</dbReference>
<name>A0A388JQ20_CHABU</name>
<keyword evidence="5" id="KW-0255">Endonuclease</keyword>
<dbReference type="EMBL" id="BFEA01000007">
    <property type="protein sequence ID" value="GBG59871.1"/>
    <property type="molecule type" value="Genomic_DNA"/>
</dbReference>
<dbReference type="Gramene" id="GBG59871">
    <property type="protein sequence ID" value="GBG59871"/>
    <property type="gene ID" value="CBR_g66678"/>
</dbReference>
<dbReference type="GO" id="GO:0008233">
    <property type="term" value="F:peptidase activity"/>
    <property type="evidence" value="ECO:0007669"/>
    <property type="project" value="UniProtKB-KW"/>
</dbReference>
<evidence type="ECO:0000259" key="10">
    <source>
        <dbReference type="PROSITE" id="PS50878"/>
    </source>
</evidence>
<feature type="region of interest" description="Disordered" evidence="8">
    <location>
        <begin position="1469"/>
        <end position="1510"/>
    </location>
</feature>
<dbReference type="InterPro" id="IPR041373">
    <property type="entry name" value="RT_RNaseH"/>
</dbReference>
<accession>A0A388JQ20</accession>
<dbReference type="PANTHER" id="PTHR37984:SF5">
    <property type="entry name" value="PROTEIN NYNRIN-LIKE"/>
    <property type="match status" value="1"/>
</dbReference>
<sequence>MDDYPMYGLLVGFSLWGTLWRLLFPLGFWHTFACRVGPTRSGTATQPYTKEEEEKMAAILQERKEKKEAKKKALKEEQAAKLKKMEEEMAREKERLKKEEEEKLEEVDEEEEGPPLQKSGQHSGSSSDEMEKKISEWVANLSLVEEEEFAIYIPKDEQEAAMKKWEAEKDVLTRRAMEDEQRMAWKLAVMREKKRRVEAANAAMQELAESVDRLAKVQEKHYEFSRSQEISVRSMRTGLRDFARELVGAVGSEVSHRLEKTERFCVGAIEGVKVAAPKEEEARPRREPVKVNFPDSYSGKREENFYNWEANVKTYVHLQQVSPDQQVLIAIHALRDEAASFARSLVRAANCSDDPVAYSSFTSLIEFLKLLREQFADVARSVKASDRLQTIHSRQWKSARALKGTMDELVAVPDHKVTETQLVNLFYRAMPETLRGHFFDKSQVTFEAKSASISTFWHKDLYKGKKWKGRTILGQVKTKDNLVLTLDEGSVDEIPYDQIEWGFEEEDSSVGQGRTYAAVAAGGRPQGGRGQGQGGRASGNRFQGDQGVGGRGGNRQAGEGVQAYFRLKKDGKVEKVLHSLTLLVEDSLPFDIVLGMDWGKAAGAMLHLKEHECRLPSSGGEAKTARLFHVSGVENSLARCCLSAPAFARLVKKEKLEEQVFVAYVRPVTEPTEEKLMDPAIAKLLEEFKDLTELPTGTVPWPIQHRIEIEPGSRTPKGVVYRMSPRELEELRKQLDELLEKGWIRPSSSPFGAPVLFVPKKEGELRMCIDYRGLNAITVKNALPLPRIDDLLDRVQGAKYFSKIDLKSGYHQIEVHPDDQYKTAFRTRYGHYEFIVIPFGLTNAPTTFQRCMNDLFRPWLDRFVEVYLDDILVFSRTREEHQGHLRQVLEKLREADFNINAKKCDWVKTQVLYLGHVLDGDGVKPEDSKIAAIRDWPTPRAVLQQDDGNGYRPVEFMSARMPSEKVATSTYERELYALRQALDHWKHYLLGRHFKVYSDHETLRWLKTQAKMTPKLTRWAAEIDQYDFELKPVKGKFNVVADALSRRADYFGAIVHYLDIGKDLQQKVREAYAQDPIYSELLTRVKEAPETELNYRTTGGLLFEKTNVFDRLCIPNSKEIRSLILGECHDIEGHFGWQKTLANLMRAYTWPGMKNDCVEYVRSCKVCQRNKSFTRASLGLLRPLPIPDQSGDSVSIDCMDTQVKSRHGKSQVMVIVDRFSKYAVFVPLPSEARTDLVIQRVRTHNPKGNRDRGELSNGVGSTIRGAYRTRRATRARTEHAPTGLELKATKVEVIRNWPQPVNVRELRSFLSLASYYRKFVPRFSIVAGPLSRLTSKNVPYSWDTACTNAFQALKDTLEVRGNTRVITKVAIVRRDPLGWRDGVVVGYLRVGKMEIPLLVVTNNLSVNIFKSFVRDLGLTISLGVVRGGEAELGAVHLVEPSPESAENSRVSGVERVRGFPQQCGLDVPRSGVMGGEAERPAQGVGEGEDAQRSAEGDVARDGEGVGVAEGDEADFDVEARIQHMMEPAHCVAFLLNPHHRDIKYFSVQLNRYHTWLVRQAKRYLLSQTGFDEGGARYLEIIASGDLERVGVHSGAPMMEERERRAEEHGVVGAGGVEGIRGMAEEAGGALEMRLSSTLEERPGGDDRAQVGVDEQGGDLEEVGVHSGAPLMEERVRRAEEHGAAGAGGVEGIRGMAEEAAGAVEREEVMARVHDGEQVERVEAVAGVHDGDAQVEMEEDVVRADAAALVGADEGMAGGDFAHGRGEGEDHLDLIVQRFIDDEMGPALAGLTPGTRRALGVSTLGDREASRLGMGDFMDMSLGGPPNPRDAEREDTVCAVAAAGFFAEEIGHAFAGRFRRERDTLEQWCEEVREQPREERGDAPATDITRAPRSLVRFTGLQLMTTSWPVRPCVQGFGPGVVASIEVPPVRVLDLGSKPALQTPVSGRRAPQDTARPLDLAELARAAVCDVTRQEDTDLKRPLMPPPPPRSRHSDPPSTPTALAAATRAVREQTPRKSGAARPRPMLAAGGAALGEFSGAEGLGMPRGSCREKAVAEVTQVSARVVQMRTGADPVTVVEDDPKTEPAREQAPQDDEYRDDEESEEEESDTREDDDDDDEPSPPPQRGSRRRRRSSRRRNDVDDPSPPGRQETRSRRRRG</sequence>
<keyword evidence="6" id="KW-0378">Hydrolase</keyword>
<keyword evidence="12" id="KW-1185">Reference proteome</keyword>
<evidence type="ECO:0000256" key="1">
    <source>
        <dbReference type="ARBA" id="ARBA00022670"/>
    </source>
</evidence>
<feature type="region of interest" description="Disordered" evidence="8">
    <location>
        <begin position="521"/>
        <end position="555"/>
    </location>
</feature>